<dbReference type="EMBL" id="JWIN03000009">
    <property type="protein sequence ID" value="KAB1273815.1"/>
    <property type="molecule type" value="Genomic_DNA"/>
</dbReference>
<name>A0A5N4DRS2_CAMDR</name>
<gene>
    <name evidence="2" type="ORF">Cadr_000011760</name>
</gene>
<evidence type="ECO:0000313" key="3">
    <source>
        <dbReference type="Proteomes" id="UP000299084"/>
    </source>
</evidence>
<protein>
    <submittedName>
        <fullName evidence="2">Carcinoembryonic antigen-related cell adhesion molecule 1</fullName>
    </submittedName>
</protein>
<feature type="region of interest" description="Disordered" evidence="1">
    <location>
        <begin position="65"/>
        <end position="88"/>
    </location>
</feature>
<dbReference type="AlphaFoldDB" id="A0A5N4DRS2"/>
<evidence type="ECO:0000256" key="1">
    <source>
        <dbReference type="SAM" id="MobiDB-lite"/>
    </source>
</evidence>
<organism evidence="2 3">
    <name type="scientific">Camelus dromedarius</name>
    <name type="common">Dromedary</name>
    <name type="synonym">Arabian camel</name>
    <dbReference type="NCBI Taxonomy" id="9838"/>
    <lineage>
        <taxon>Eukaryota</taxon>
        <taxon>Metazoa</taxon>
        <taxon>Chordata</taxon>
        <taxon>Craniata</taxon>
        <taxon>Vertebrata</taxon>
        <taxon>Euteleostomi</taxon>
        <taxon>Mammalia</taxon>
        <taxon>Eutheria</taxon>
        <taxon>Laurasiatheria</taxon>
        <taxon>Artiodactyla</taxon>
        <taxon>Tylopoda</taxon>
        <taxon>Camelidae</taxon>
        <taxon>Camelus</taxon>
    </lineage>
</organism>
<evidence type="ECO:0000313" key="2">
    <source>
        <dbReference type="EMBL" id="KAB1273815.1"/>
    </source>
</evidence>
<reference evidence="2 3" key="1">
    <citation type="journal article" date="2019" name="Mol. Ecol. Resour.">
        <title>Improving Illumina assemblies with Hi-C and long reads: an example with the North African dromedary.</title>
        <authorList>
            <person name="Elbers J.P."/>
            <person name="Rogers M.F."/>
            <person name="Perelman P.L."/>
            <person name="Proskuryakova A.A."/>
            <person name="Serdyukova N.A."/>
            <person name="Johnson W.E."/>
            <person name="Horin P."/>
            <person name="Corander J."/>
            <person name="Murphy D."/>
            <person name="Burger P.A."/>
        </authorList>
    </citation>
    <scope>NUCLEOTIDE SEQUENCE [LARGE SCALE GENOMIC DNA]</scope>
    <source>
        <strain evidence="2">Drom800</strain>
        <tissue evidence="2">Blood</tissue>
    </source>
</reference>
<feature type="compositionally biased region" description="Polar residues" evidence="1">
    <location>
        <begin position="65"/>
        <end position="81"/>
    </location>
</feature>
<feature type="non-terminal residue" evidence="2">
    <location>
        <position position="1"/>
    </location>
</feature>
<keyword evidence="3" id="KW-1185">Reference proteome</keyword>
<comment type="caution">
    <text evidence="2">The sequence shown here is derived from an EMBL/GenBank/DDBJ whole genome shotgun (WGS) entry which is preliminary data.</text>
</comment>
<feature type="region of interest" description="Disordered" evidence="1">
    <location>
        <begin position="1"/>
        <end position="27"/>
    </location>
</feature>
<dbReference type="Proteomes" id="UP000299084">
    <property type="component" value="Unassembled WGS sequence"/>
</dbReference>
<sequence>QGSQDPIRKTNEEMKKKREEGSHMPVDNIDKVRAWPVMLTQLTPAPAFQIDEVAYSSLNFNVQESKKPTSASPSLTASETVYSEVKKK</sequence>
<accession>A0A5N4DRS2</accession>
<proteinExistence type="predicted"/>